<dbReference type="Proteomes" id="UP000616499">
    <property type="component" value="Unassembled WGS sequence"/>
</dbReference>
<dbReference type="RefSeq" id="WP_373290474.1">
    <property type="nucleotide sequence ID" value="NZ_BMNW01000015.1"/>
</dbReference>
<evidence type="ECO:0000313" key="3">
    <source>
        <dbReference type="Proteomes" id="UP000616499"/>
    </source>
</evidence>
<proteinExistence type="predicted"/>
<keyword evidence="1" id="KW-0472">Membrane</keyword>
<gene>
    <name evidence="2" type="ORF">GCM10009425_44890</name>
</gene>
<evidence type="ECO:0000313" key="2">
    <source>
        <dbReference type="EMBL" id="GGM29339.1"/>
    </source>
</evidence>
<keyword evidence="1" id="KW-1133">Transmembrane helix</keyword>
<keyword evidence="1" id="KW-0812">Transmembrane</keyword>
<dbReference type="PROSITE" id="PS51257">
    <property type="entry name" value="PROKAR_LIPOPROTEIN"/>
    <property type="match status" value="1"/>
</dbReference>
<comment type="caution">
    <text evidence="2">The sequence shown here is derived from an EMBL/GenBank/DDBJ whole genome shotgun (WGS) entry which is preliminary data.</text>
</comment>
<evidence type="ECO:0008006" key="4">
    <source>
        <dbReference type="Google" id="ProtNLM"/>
    </source>
</evidence>
<dbReference type="EMBL" id="BMNW01000015">
    <property type="protein sequence ID" value="GGM29339.1"/>
    <property type="molecule type" value="Genomic_DNA"/>
</dbReference>
<name>A0ABQ2H3Q3_9PSED</name>
<protein>
    <recommendedName>
        <fullName evidence="4">Methyl-accepting chemotaxis protein</fullName>
    </recommendedName>
</protein>
<accession>A0ABQ2H3Q3</accession>
<reference evidence="3" key="1">
    <citation type="journal article" date="2019" name="Int. J. Syst. Evol. Microbiol.">
        <title>The Global Catalogue of Microorganisms (GCM) 10K type strain sequencing project: providing services to taxonomists for standard genome sequencing and annotation.</title>
        <authorList>
            <consortium name="The Broad Institute Genomics Platform"/>
            <consortium name="The Broad Institute Genome Sequencing Center for Infectious Disease"/>
            <person name="Wu L."/>
            <person name="Ma J."/>
        </authorList>
    </citation>
    <scope>NUCLEOTIDE SEQUENCE [LARGE SCALE GENOMIC DNA]</scope>
    <source>
        <strain evidence="3">JCM 13501</strain>
    </source>
</reference>
<organism evidence="2 3">
    <name type="scientific">Pseudomonas asuensis</name>
    <dbReference type="NCBI Taxonomy" id="1825787"/>
    <lineage>
        <taxon>Bacteria</taxon>
        <taxon>Pseudomonadati</taxon>
        <taxon>Pseudomonadota</taxon>
        <taxon>Gammaproteobacteria</taxon>
        <taxon>Pseudomonadales</taxon>
        <taxon>Pseudomonadaceae</taxon>
        <taxon>Pseudomonas</taxon>
    </lineage>
</organism>
<evidence type="ECO:0000256" key="1">
    <source>
        <dbReference type="SAM" id="Phobius"/>
    </source>
</evidence>
<feature type="transmembrane region" description="Helical" evidence="1">
    <location>
        <begin position="12"/>
        <end position="31"/>
    </location>
</feature>
<sequence length="86" mass="9152">MKFKSIQFSIMLYAGACILAVVLALVGYALVSCARSQATTADGTHRLVEQLIKARVTTLAQASVDRLQHELEAPLGIAKHLASLSA</sequence>
<keyword evidence="3" id="KW-1185">Reference proteome</keyword>